<keyword evidence="3" id="KW-1003">Cell membrane</keyword>
<dbReference type="AlphaFoldDB" id="A0A4Y3KD91"/>
<gene>
    <name evidence="8" type="ORF">CUD01_23870</name>
</gene>
<evidence type="ECO:0000256" key="4">
    <source>
        <dbReference type="ARBA" id="ARBA00022692"/>
    </source>
</evidence>
<organism evidence="8 9">
    <name type="scientific">Cellulomonas uda</name>
    <dbReference type="NCBI Taxonomy" id="1714"/>
    <lineage>
        <taxon>Bacteria</taxon>
        <taxon>Bacillati</taxon>
        <taxon>Actinomycetota</taxon>
        <taxon>Actinomycetes</taxon>
        <taxon>Micrococcales</taxon>
        <taxon>Cellulomonadaceae</taxon>
        <taxon>Cellulomonas</taxon>
    </lineage>
</organism>
<name>A0A4Y3KD91_CELUD</name>
<protein>
    <recommendedName>
        <fullName evidence="10">Sodium:proline symporter</fullName>
    </recommendedName>
</protein>
<keyword evidence="4 7" id="KW-0812">Transmembrane</keyword>
<keyword evidence="6 7" id="KW-0472">Membrane</keyword>
<dbReference type="Pfam" id="PF03994">
    <property type="entry name" value="DUF350"/>
    <property type="match status" value="1"/>
</dbReference>
<proteinExistence type="inferred from homology"/>
<comment type="caution">
    <text evidence="8">The sequence shown here is derived from an EMBL/GenBank/DDBJ whole genome shotgun (WGS) entry which is preliminary data.</text>
</comment>
<evidence type="ECO:0000256" key="3">
    <source>
        <dbReference type="ARBA" id="ARBA00022475"/>
    </source>
</evidence>
<dbReference type="RefSeq" id="WP_094181546.1">
    <property type="nucleotide sequence ID" value="NZ_BJLP01000042.1"/>
</dbReference>
<evidence type="ECO:0000313" key="9">
    <source>
        <dbReference type="Proteomes" id="UP000315842"/>
    </source>
</evidence>
<dbReference type="GO" id="GO:0005886">
    <property type="term" value="C:plasma membrane"/>
    <property type="evidence" value="ECO:0007669"/>
    <property type="project" value="UniProtKB-SubCell"/>
</dbReference>
<evidence type="ECO:0000256" key="6">
    <source>
        <dbReference type="ARBA" id="ARBA00023136"/>
    </source>
</evidence>
<evidence type="ECO:0000256" key="1">
    <source>
        <dbReference type="ARBA" id="ARBA00004651"/>
    </source>
</evidence>
<dbReference type="EMBL" id="BJLP01000042">
    <property type="protein sequence ID" value="GEA81943.1"/>
    <property type="molecule type" value="Genomic_DNA"/>
</dbReference>
<dbReference type="Proteomes" id="UP000315842">
    <property type="component" value="Unassembled WGS sequence"/>
</dbReference>
<evidence type="ECO:0000256" key="7">
    <source>
        <dbReference type="SAM" id="Phobius"/>
    </source>
</evidence>
<evidence type="ECO:0000313" key="8">
    <source>
        <dbReference type="EMBL" id="GEA81943.1"/>
    </source>
</evidence>
<comment type="subcellular location">
    <subcellularLocation>
        <location evidence="1">Cell membrane</location>
        <topology evidence="1">Multi-pass membrane protein</topology>
    </subcellularLocation>
</comment>
<accession>A0A4Y3KD91</accession>
<sequence>MIIEFLSTLLYSVVGIVMLLLAVVVADRLFRLNLRHELVEEHNVAFGILIAGMAVAIGLIIAGTISS</sequence>
<feature type="transmembrane region" description="Helical" evidence="7">
    <location>
        <begin position="6"/>
        <end position="30"/>
    </location>
</feature>
<evidence type="ECO:0000256" key="2">
    <source>
        <dbReference type="ARBA" id="ARBA00005779"/>
    </source>
</evidence>
<keyword evidence="9" id="KW-1185">Reference proteome</keyword>
<feature type="transmembrane region" description="Helical" evidence="7">
    <location>
        <begin position="42"/>
        <end position="65"/>
    </location>
</feature>
<evidence type="ECO:0000256" key="5">
    <source>
        <dbReference type="ARBA" id="ARBA00022989"/>
    </source>
</evidence>
<keyword evidence="5 7" id="KW-1133">Transmembrane helix</keyword>
<reference evidence="8 9" key="1">
    <citation type="submission" date="2019-06" db="EMBL/GenBank/DDBJ databases">
        <title>Whole genome shotgun sequence of Cellulomonas uda NBRC 3747.</title>
        <authorList>
            <person name="Hosoyama A."/>
            <person name="Uohara A."/>
            <person name="Ohji S."/>
            <person name="Ichikawa N."/>
        </authorList>
    </citation>
    <scope>NUCLEOTIDE SEQUENCE [LARGE SCALE GENOMIC DNA]</scope>
    <source>
        <strain evidence="8 9">NBRC 3747</strain>
    </source>
</reference>
<dbReference type="InterPro" id="IPR007140">
    <property type="entry name" value="DUF350"/>
</dbReference>
<comment type="similarity">
    <text evidence="2">Belongs to the UPF0719 family.</text>
</comment>
<evidence type="ECO:0008006" key="10">
    <source>
        <dbReference type="Google" id="ProtNLM"/>
    </source>
</evidence>